<dbReference type="NCBIfam" id="TIGR03534">
    <property type="entry name" value="RF_mod_PrmC"/>
    <property type="match status" value="1"/>
</dbReference>
<comment type="similarity">
    <text evidence="5">Belongs to the protein N5-glutamine methyltransferase family. PrmC subfamily.</text>
</comment>
<dbReference type="NCBIfam" id="TIGR00536">
    <property type="entry name" value="hemK_fam"/>
    <property type="match status" value="1"/>
</dbReference>
<dbReference type="AlphaFoldDB" id="A0A7H0K1D1"/>
<dbReference type="EC" id="2.1.1.297" evidence="5"/>
<dbReference type="GO" id="GO:0102559">
    <property type="term" value="F:peptide chain release factor N(5)-glutamine methyltransferase activity"/>
    <property type="evidence" value="ECO:0007669"/>
    <property type="project" value="UniProtKB-EC"/>
</dbReference>
<dbReference type="RefSeq" id="WP_171193466.1">
    <property type="nucleotide sequence ID" value="NZ_CP061032.1"/>
</dbReference>
<dbReference type="InterPro" id="IPR050320">
    <property type="entry name" value="N5-glutamine_MTase"/>
</dbReference>
<evidence type="ECO:0000256" key="2">
    <source>
        <dbReference type="ARBA" id="ARBA00022679"/>
    </source>
</evidence>
<evidence type="ECO:0000256" key="4">
    <source>
        <dbReference type="ARBA" id="ARBA00048391"/>
    </source>
</evidence>
<dbReference type="SUPFAM" id="SSF53335">
    <property type="entry name" value="S-adenosyl-L-methionine-dependent methyltransferases"/>
    <property type="match status" value="1"/>
</dbReference>
<dbReference type="InterPro" id="IPR004556">
    <property type="entry name" value="HemK-like"/>
</dbReference>
<feature type="domain" description="Methyltransferase small" evidence="6">
    <location>
        <begin position="111"/>
        <end position="200"/>
    </location>
</feature>
<keyword evidence="1 5" id="KW-0489">Methyltransferase</keyword>
<evidence type="ECO:0000259" key="7">
    <source>
        <dbReference type="Pfam" id="PF17827"/>
    </source>
</evidence>
<keyword evidence="3 5" id="KW-0949">S-adenosyl-L-methionine</keyword>
<evidence type="ECO:0000259" key="6">
    <source>
        <dbReference type="Pfam" id="PF05175"/>
    </source>
</evidence>
<dbReference type="InterPro" id="IPR002052">
    <property type="entry name" value="DNA_methylase_N6_adenine_CS"/>
</dbReference>
<feature type="domain" description="Release factor glutamine methyltransferase N-terminal" evidence="7">
    <location>
        <begin position="16"/>
        <end position="81"/>
    </location>
</feature>
<evidence type="ECO:0000256" key="5">
    <source>
        <dbReference type="HAMAP-Rule" id="MF_02126"/>
    </source>
</evidence>
<accession>A0A7H0K1D1</accession>
<dbReference type="PANTHER" id="PTHR18895:SF74">
    <property type="entry name" value="MTRF1L RELEASE FACTOR GLUTAMINE METHYLTRANSFERASE"/>
    <property type="match status" value="1"/>
</dbReference>
<dbReference type="PANTHER" id="PTHR18895">
    <property type="entry name" value="HEMK METHYLTRANSFERASE"/>
    <property type="match status" value="1"/>
</dbReference>
<dbReference type="GO" id="GO:0003676">
    <property type="term" value="F:nucleic acid binding"/>
    <property type="evidence" value="ECO:0007669"/>
    <property type="project" value="InterPro"/>
</dbReference>
<dbReference type="Proteomes" id="UP000516235">
    <property type="component" value="Chromosome"/>
</dbReference>
<keyword evidence="2 5" id="KW-0808">Transferase</keyword>
<sequence>MSARSALKPNNLRDTIARAAQTLAGAGVASPEVDARLLAAHLIDVGPMQLIFTDPPAHFDDDYAALIARRAAREPLQHIIGTAPFGDIDLAVGPGVFIPRPETELLAEWAVRSLDDEPTPTVVDLGSGTGALAIAIARAKPGATVFAVERSADARRYLEENVARYASPIRIVAGDMTDPELLAELDGGVDLVVTNPPYVPETGDLDAEVYADPHEAVFSGADGMDAIRGLVPVAARLLRDGGALGIEHDDTTSDTVQDVVRASGVFGVPAVVNDLTGRARFVTASKLAR</sequence>
<gene>
    <name evidence="5 9" type="primary">prmC</name>
    <name evidence="8" type="ORF">H7348_04390</name>
    <name evidence="9" type="ORF">IAU68_04890</name>
</gene>
<evidence type="ECO:0000256" key="1">
    <source>
        <dbReference type="ARBA" id="ARBA00022603"/>
    </source>
</evidence>
<keyword evidence="11" id="KW-1185">Reference proteome</keyword>
<feature type="binding site" evidence="5">
    <location>
        <begin position="195"/>
        <end position="198"/>
    </location>
    <ligand>
        <name>substrate</name>
    </ligand>
</feature>
<dbReference type="Pfam" id="PF17827">
    <property type="entry name" value="PrmC_N"/>
    <property type="match status" value="1"/>
</dbReference>
<evidence type="ECO:0000313" key="11">
    <source>
        <dbReference type="Proteomes" id="UP000642876"/>
    </source>
</evidence>
<dbReference type="EMBL" id="JACMYE010000003">
    <property type="protein sequence ID" value="MBC3178556.1"/>
    <property type="molecule type" value="Genomic_DNA"/>
</dbReference>
<dbReference type="InterPro" id="IPR040758">
    <property type="entry name" value="PrmC_N"/>
</dbReference>
<dbReference type="Gene3D" id="1.10.8.10">
    <property type="entry name" value="DNA helicase RuvA subunit, C-terminal domain"/>
    <property type="match status" value="1"/>
</dbReference>
<comment type="caution">
    <text evidence="5">Lacks conserved residue(s) required for the propagation of feature annotation.</text>
</comment>
<proteinExistence type="inferred from homology"/>
<evidence type="ECO:0000313" key="9">
    <source>
        <dbReference type="EMBL" id="QNP91097.1"/>
    </source>
</evidence>
<dbReference type="GO" id="GO:0032259">
    <property type="term" value="P:methylation"/>
    <property type="evidence" value="ECO:0007669"/>
    <property type="project" value="UniProtKB-KW"/>
</dbReference>
<dbReference type="Gene3D" id="3.40.50.150">
    <property type="entry name" value="Vaccinia Virus protein VP39"/>
    <property type="match status" value="1"/>
</dbReference>
<dbReference type="InterPro" id="IPR019874">
    <property type="entry name" value="RF_methyltr_PrmC"/>
</dbReference>
<dbReference type="KEGG" id="cluj:IAU68_04890"/>
<comment type="catalytic activity">
    <reaction evidence="4 5">
        <text>L-glutaminyl-[peptide chain release factor] + S-adenosyl-L-methionine = N(5)-methyl-L-glutaminyl-[peptide chain release factor] + S-adenosyl-L-homocysteine + H(+)</text>
        <dbReference type="Rhea" id="RHEA:42896"/>
        <dbReference type="Rhea" id="RHEA-COMP:10271"/>
        <dbReference type="Rhea" id="RHEA-COMP:10272"/>
        <dbReference type="ChEBI" id="CHEBI:15378"/>
        <dbReference type="ChEBI" id="CHEBI:30011"/>
        <dbReference type="ChEBI" id="CHEBI:57856"/>
        <dbReference type="ChEBI" id="CHEBI:59789"/>
        <dbReference type="ChEBI" id="CHEBI:61891"/>
        <dbReference type="EC" id="2.1.1.297"/>
    </reaction>
</comment>
<dbReference type="Proteomes" id="UP000642876">
    <property type="component" value="Unassembled WGS sequence"/>
</dbReference>
<protein>
    <recommendedName>
        <fullName evidence="5">Release factor glutamine methyltransferase</fullName>
        <shortName evidence="5">RF MTase</shortName>
        <ecNumber evidence="5">2.1.1.297</ecNumber>
    </recommendedName>
    <alternativeName>
        <fullName evidence="5">N5-glutamine methyltransferase PrmC</fullName>
    </alternativeName>
    <alternativeName>
        <fullName evidence="5">Protein-(glutamine-N5) MTase PrmC</fullName>
    </alternativeName>
    <alternativeName>
        <fullName evidence="5">Protein-glutamine N-methyltransferase PrmC</fullName>
    </alternativeName>
</protein>
<dbReference type="InterPro" id="IPR029063">
    <property type="entry name" value="SAM-dependent_MTases_sf"/>
</dbReference>
<evidence type="ECO:0000313" key="8">
    <source>
        <dbReference type="EMBL" id="MBC3178556.1"/>
    </source>
</evidence>
<evidence type="ECO:0000256" key="3">
    <source>
        <dbReference type="ARBA" id="ARBA00022691"/>
    </source>
</evidence>
<name>A0A7H0K1D1_9CORY</name>
<reference evidence="10 11" key="1">
    <citation type="submission" date="2020-08" db="EMBL/GenBank/DDBJ databases">
        <title>novel species in genus Corynebacterium.</title>
        <authorList>
            <person name="Zhang G."/>
        </authorList>
    </citation>
    <scope>NUCLEOTIDE SEQUENCE [LARGE SCALE GENOMIC DNA]</scope>
    <source>
        <strain evidence="9">Zg-917</strain>
        <strain evidence="10 11">zg-917</strain>
    </source>
</reference>
<dbReference type="CDD" id="cd02440">
    <property type="entry name" value="AdoMet_MTases"/>
    <property type="match status" value="1"/>
</dbReference>
<dbReference type="PROSITE" id="PS00092">
    <property type="entry name" value="N6_MTASE"/>
    <property type="match status" value="1"/>
</dbReference>
<feature type="binding site" evidence="5">
    <location>
        <position position="149"/>
    </location>
    <ligand>
        <name>S-adenosyl-L-methionine</name>
        <dbReference type="ChEBI" id="CHEBI:59789"/>
    </ligand>
</feature>
<dbReference type="Pfam" id="PF05175">
    <property type="entry name" value="MTS"/>
    <property type="match status" value="1"/>
</dbReference>
<evidence type="ECO:0000313" key="10">
    <source>
        <dbReference type="Proteomes" id="UP000516235"/>
    </source>
</evidence>
<comment type="function">
    <text evidence="5">Methylates the class 1 translation termination release factors RF1/PrfA and RF2/PrfB on the glutamine residue of the universally conserved GGQ motif.</text>
</comment>
<organism evidence="9 10">
    <name type="scientific">Corynebacterium lujinxingii</name>
    <dbReference type="NCBI Taxonomy" id="2763010"/>
    <lineage>
        <taxon>Bacteria</taxon>
        <taxon>Bacillati</taxon>
        <taxon>Actinomycetota</taxon>
        <taxon>Actinomycetes</taxon>
        <taxon>Mycobacteriales</taxon>
        <taxon>Corynebacteriaceae</taxon>
        <taxon>Corynebacterium</taxon>
    </lineage>
</organism>
<dbReference type="InterPro" id="IPR007848">
    <property type="entry name" value="Small_mtfrase_dom"/>
</dbReference>
<dbReference type="EMBL" id="CP061032">
    <property type="protein sequence ID" value="QNP91097.1"/>
    <property type="molecule type" value="Genomic_DNA"/>
</dbReference>
<dbReference type="HAMAP" id="MF_02126">
    <property type="entry name" value="RF_methyltr_PrmC"/>
    <property type="match status" value="1"/>
</dbReference>
<feature type="binding site" evidence="5">
    <location>
        <begin position="126"/>
        <end position="130"/>
    </location>
    <ligand>
        <name>S-adenosyl-L-methionine</name>
        <dbReference type="ChEBI" id="CHEBI:59789"/>
    </ligand>
</feature>
<feature type="binding site" evidence="5">
    <location>
        <position position="195"/>
    </location>
    <ligand>
        <name>S-adenosyl-L-methionine</name>
        <dbReference type="ChEBI" id="CHEBI:59789"/>
    </ligand>
</feature>